<evidence type="ECO:0000256" key="1">
    <source>
        <dbReference type="SAM" id="MobiDB-lite"/>
    </source>
</evidence>
<keyword evidence="3" id="KW-1185">Reference proteome</keyword>
<feature type="compositionally biased region" description="Pro residues" evidence="1">
    <location>
        <begin position="80"/>
        <end position="90"/>
    </location>
</feature>
<accession>A0A6A5ZNT8</accession>
<feature type="compositionally biased region" description="Basic and acidic residues" evidence="1">
    <location>
        <begin position="143"/>
        <end position="187"/>
    </location>
</feature>
<feature type="compositionally biased region" description="Polar residues" evidence="1">
    <location>
        <begin position="44"/>
        <end position="76"/>
    </location>
</feature>
<organism evidence="2 3">
    <name type="scientific">Lophiotrema nucula</name>
    <dbReference type="NCBI Taxonomy" id="690887"/>
    <lineage>
        <taxon>Eukaryota</taxon>
        <taxon>Fungi</taxon>
        <taxon>Dikarya</taxon>
        <taxon>Ascomycota</taxon>
        <taxon>Pezizomycotina</taxon>
        <taxon>Dothideomycetes</taxon>
        <taxon>Pleosporomycetidae</taxon>
        <taxon>Pleosporales</taxon>
        <taxon>Lophiotremataceae</taxon>
        <taxon>Lophiotrema</taxon>
    </lineage>
</organism>
<name>A0A6A5ZNT8_9PLEO</name>
<feature type="compositionally biased region" description="Polar residues" evidence="1">
    <location>
        <begin position="13"/>
        <end position="24"/>
    </location>
</feature>
<feature type="region of interest" description="Disordered" evidence="1">
    <location>
        <begin position="1"/>
        <end position="126"/>
    </location>
</feature>
<evidence type="ECO:0000313" key="2">
    <source>
        <dbReference type="EMBL" id="KAF2121360.1"/>
    </source>
</evidence>
<dbReference type="EMBL" id="ML977312">
    <property type="protein sequence ID" value="KAF2121360.1"/>
    <property type="molecule type" value="Genomic_DNA"/>
</dbReference>
<sequence>MAGKTPSEEDVANTLSHLQLSTNQKSSSKPKSKPVADSWDDELSSGSDTETETLSKTNTKDSLSPINTISSSTSDAANGPNPPPPTPASPHPFEFPDNVPFSQRYNSVSKEGSGAATSDKRPEKTTAVASRIIAAGLGIRAPRRTEEEREYDKAMKEKAKKQREEERGREKREAEAVEARKRAVWDD</sequence>
<evidence type="ECO:0000313" key="3">
    <source>
        <dbReference type="Proteomes" id="UP000799770"/>
    </source>
</evidence>
<dbReference type="Proteomes" id="UP000799770">
    <property type="component" value="Unassembled WGS sequence"/>
</dbReference>
<gene>
    <name evidence="2" type="ORF">BDV96DRAFT_594566</name>
</gene>
<feature type="region of interest" description="Disordered" evidence="1">
    <location>
        <begin position="142"/>
        <end position="187"/>
    </location>
</feature>
<dbReference type="AlphaFoldDB" id="A0A6A5ZNT8"/>
<protein>
    <submittedName>
        <fullName evidence="2">Uncharacterized protein</fullName>
    </submittedName>
</protein>
<proteinExistence type="predicted"/>
<dbReference type="OrthoDB" id="5418203at2759"/>
<feature type="compositionally biased region" description="Polar residues" evidence="1">
    <location>
        <begin position="100"/>
        <end position="110"/>
    </location>
</feature>
<reference evidence="2" key="1">
    <citation type="journal article" date="2020" name="Stud. Mycol.">
        <title>101 Dothideomycetes genomes: a test case for predicting lifestyles and emergence of pathogens.</title>
        <authorList>
            <person name="Haridas S."/>
            <person name="Albert R."/>
            <person name="Binder M."/>
            <person name="Bloem J."/>
            <person name="Labutti K."/>
            <person name="Salamov A."/>
            <person name="Andreopoulos B."/>
            <person name="Baker S."/>
            <person name="Barry K."/>
            <person name="Bills G."/>
            <person name="Bluhm B."/>
            <person name="Cannon C."/>
            <person name="Castanera R."/>
            <person name="Culley D."/>
            <person name="Daum C."/>
            <person name="Ezra D."/>
            <person name="Gonzalez J."/>
            <person name="Henrissat B."/>
            <person name="Kuo A."/>
            <person name="Liang C."/>
            <person name="Lipzen A."/>
            <person name="Lutzoni F."/>
            <person name="Magnuson J."/>
            <person name="Mondo S."/>
            <person name="Nolan M."/>
            <person name="Ohm R."/>
            <person name="Pangilinan J."/>
            <person name="Park H.-J."/>
            <person name="Ramirez L."/>
            <person name="Alfaro M."/>
            <person name="Sun H."/>
            <person name="Tritt A."/>
            <person name="Yoshinaga Y."/>
            <person name="Zwiers L.-H."/>
            <person name="Turgeon B."/>
            <person name="Goodwin S."/>
            <person name="Spatafora J."/>
            <person name="Crous P."/>
            <person name="Grigoriev I."/>
        </authorList>
    </citation>
    <scope>NUCLEOTIDE SEQUENCE</scope>
    <source>
        <strain evidence="2">CBS 627.86</strain>
    </source>
</reference>